<feature type="region of interest" description="Disordered" evidence="1">
    <location>
        <begin position="894"/>
        <end position="1028"/>
    </location>
</feature>
<accession>A0A7S3QYJ8</accession>
<feature type="compositionally biased region" description="Polar residues" evidence="1">
    <location>
        <begin position="273"/>
        <end position="284"/>
    </location>
</feature>
<gene>
    <name evidence="2" type="ORF">DTER00134_LOCUS12097</name>
</gene>
<dbReference type="EMBL" id="HBIP01020360">
    <property type="protein sequence ID" value="CAE0497024.1"/>
    <property type="molecule type" value="Transcribed_RNA"/>
</dbReference>
<dbReference type="PANTHER" id="PTHR48125:SF10">
    <property type="entry name" value="OS12G0136300 PROTEIN"/>
    <property type="match status" value="1"/>
</dbReference>
<feature type="compositionally biased region" description="Basic and acidic residues" evidence="1">
    <location>
        <begin position="926"/>
        <end position="954"/>
    </location>
</feature>
<feature type="region of interest" description="Disordered" evidence="1">
    <location>
        <begin position="1"/>
        <end position="40"/>
    </location>
</feature>
<reference evidence="2" key="1">
    <citation type="submission" date="2021-01" db="EMBL/GenBank/DDBJ databases">
        <authorList>
            <person name="Corre E."/>
            <person name="Pelletier E."/>
            <person name="Niang G."/>
            <person name="Scheremetjew M."/>
            <person name="Finn R."/>
            <person name="Kale V."/>
            <person name="Holt S."/>
            <person name="Cochrane G."/>
            <person name="Meng A."/>
            <person name="Brown T."/>
            <person name="Cohen L."/>
        </authorList>
    </citation>
    <scope>NUCLEOTIDE SEQUENCE</scope>
    <source>
        <strain evidence="2">CCMP1320</strain>
    </source>
</reference>
<feature type="region of interest" description="Disordered" evidence="1">
    <location>
        <begin position="128"/>
        <end position="343"/>
    </location>
</feature>
<feature type="compositionally biased region" description="Low complexity" evidence="1">
    <location>
        <begin position="909"/>
        <end position="924"/>
    </location>
</feature>
<protein>
    <submittedName>
        <fullName evidence="2">Uncharacterized protein</fullName>
    </submittedName>
</protein>
<dbReference type="PANTHER" id="PTHR48125">
    <property type="entry name" value="LP07818P1"/>
    <property type="match status" value="1"/>
</dbReference>
<feature type="compositionally biased region" description="Low complexity" evidence="1">
    <location>
        <begin position="251"/>
        <end position="263"/>
    </location>
</feature>
<evidence type="ECO:0000256" key="1">
    <source>
        <dbReference type="SAM" id="MobiDB-lite"/>
    </source>
</evidence>
<feature type="compositionally biased region" description="Pro residues" evidence="1">
    <location>
        <begin position="301"/>
        <end position="338"/>
    </location>
</feature>
<feature type="compositionally biased region" description="Low complexity" evidence="1">
    <location>
        <begin position="1"/>
        <end position="21"/>
    </location>
</feature>
<evidence type="ECO:0000313" key="2">
    <source>
        <dbReference type="EMBL" id="CAE0497024.1"/>
    </source>
</evidence>
<organism evidence="2">
    <name type="scientific">Dunaliella tertiolecta</name>
    <name type="common">Green alga</name>
    <dbReference type="NCBI Taxonomy" id="3047"/>
    <lineage>
        <taxon>Eukaryota</taxon>
        <taxon>Viridiplantae</taxon>
        <taxon>Chlorophyta</taxon>
        <taxon>core chlorophytes</taxon>
        <taxon>Chlorophyceae</taxon>
        <taxon>CS clade</taxon>
        <taxon>Chlamydomonadales</taxon>
        <taxon>Dunaliellaceae</taxon>
        <taxon>Dunaliella</taxon>
    </lineage>
</organism>
<name>A0A7S3QYJ8_DUNTE</name>
<proteinExistence type="predicted"/>
<sequence length="1234" mass="131001">MAAAPTMPPQAQAAAAAAAAADTRHSAGVITSAGSPPAANAPLHAQVAMISSPPLAADRDIAISSPPLAADRDMAAAAANTRPSPQTASARADDATSPASPHGSAPATPEALTERACAENATAAARAGALHSTGGSQDVPSAPACSPSLSPTVPRTGCQAARSAAAASPTQSPCLPCAGHQAACPSGSLSWGDPQCVGAAGAGASHMEERPGIPTPPLHARPLLEQPTQQHMEQAPQQREGIEPKALPMNAEARTAAPPTAAAGPQPSGKGTPANNRSPSSSTLAVGPSPHPVESHVSLLPSPPPKASPSSGKPPPTALPAPPPAPVAPTPAQPPPNLAPAQQQAVSSLAQLLAMPEEAQWQWLQSCFPVSFNEGLVVQPVPGSHPTHHKHLIHPALELLGEALFQATRRRSYEAHEVSTYIVGKQIELQFGRVETLNTLEEHMSGLAWGAHIERLKAHLKGGGTVLSFLEALATKGCKEDPAWSGYYIKDLDLYSELAHLPAARQTVQSLLSSVCPDDLLRFHFPLLGVTPTRPILYLAGYLGGVGRHVEDDGMQFINLSLPIPSIEAQGLPNAVEWYMDDSDDTQQLAKHAAKRAPKDQATKLHFCNHAKRNLDQRHAREQPTITQAPVCSDSQAQQGTGSYADLVMGNLGHAVIVAGGWCRISSNCATPSHMLKVHAPNGYKQALVEEQRQAFFRIQQGKWERKLGSPLLLTNCILSALSAPKDHLRFSPSETESFVALVLLLLLQACKDRHQLAALIQASSGEQRPASPPSHTHVAGAAAARAAAARAAAPAAPDVPKVAVVHAGAPHLTVAAGIVGTAQAGAALAGHSDASAAGNACARDLFANPDWIDAFSCRKHRQDQALCGAAAGCVGCALQRLLMQQAQQTQQQKQQQGQEQGEGEEELGQLGQQQEAAGAQDEGSMAERHPWRCKLQEQDLKDQGQEQEPERAQDNASMEEQVDRMQVEHGQRQEEHSTAQTSSGLHCTARKRGQQQPQQQGPAQPTKRTRTQRHGQAQPHKQGTSLRSMQFSKGQLGLAACWQRRLVCLRPLQEDPTAQELCDRTYWLAFPDHQCEVCGSDLELQRAVLVPPSHPLAALATPPCTVEVERMKQPARKGGKKLDEMRLQQQQQQQQLFSSQAVPPGHVLASWDAGKEQELPSKGQVRRVCLGCLMDGRHHGCRHKWLEPHVTAAVLLVRRHSLGALEEQLQVYIDDNGGAELLNRAKEDVAGML</sequence>
<dbReference type="AlphaFoldDB" id="A0A7S3QYJ8"/>
<feature type="compositionally biased region" description="Basic and acidic residues" evidence="1">
    <location>
        <begin position="962"/>
        <end position="978"/>
    </location>
</feature>
<feature type="compositionally biased region" description="Low complexity" evidence="1">
    <location>
        <begin position="995"/>
        <end position="1007"/>
    </location>
</feature>
<feature type="region of interest" description="Disordered" evidence="1">
    <location>
        <begin position="61"/>
        <end position="114"/>
    </location>
</feature>
<feature type="compositionally biased region" description="Polar residues" evidence="1">
    <location>
        <begin position="226"/>
        <end position="237"/>
    </location>
</feature>
<feature type="compositionally biased region" description="Low complexity" evidence="1">
    <location>
        <begin position="140"/>
        <end position="151"/>
    </location>
</feature>